<gene>
    <name evidence="1" type="ORF">LZC95_31545</name>
</gene>
<dbReference type="InterPro" id="IPR029055">
    <property type="entry name" value="Ntn_hydrolases_N"/>
</dbReference>
<sequence length="331" mass="33806">MHYALAASQPKIVDAVLSLAPKGNAIDLAVAAVFAGAALSPSTLLGPVQLLVGGGGAGLRAFDGRTRQPGAGAPRPRGFLPRDTIPEAAYVGVPVLPAALAAVHALAGELSFARVVAPAVALAKDESDGRRELLSRVARRGALALGEGDFLDDLVQAAGRIGGGLLTKDDFATVGPSESECHVEQRSTRAIARVPWYDAPLNDSIDRDSTETHVVAAADARGRIAIAAYAVSTVGLDLPTWGVLAPRTAAPVRRGEPRARPGEPRSAVAPIVLLSADGVLGGAIGFAGRNRETALSAAVETFLSGMPIESIAPEASRPTGVLRTPASARTI</sequence>
<evidence type="ECO:0000313" key="2">
    <source>
        <dbReference type="Proteomes" id="UP001379533"/>
    </source>
</evidence>
<protein>
    <submittedName>
        <fullName evidence="1">Uncharacterized protein</fullName>
    </submittedName>
</protein>
<accession>A0ABZ2JWW6</accession>
<name>A0ABZ2JWW6_9BACT</name>
<proteinExistence type="predicted"/>
<dbReference type="RefSeq" id="WP_394841597.1">
    <property type="nucleotide sequence ID" value="NZ_CP089982.1"/>
</dbReference>
<dbReference type="SUPFAM" id="SSF56235">
    <property type="entry name" value="N-terminal nucleophile aminohydrolases (Ntn hydrolases)"/>
    <property type="match status" value="1"/>
</dbReference>
<evidence type="ECO:0000313" key="1">
    <source>
        <dbReference type="EMBL" id="WXA90977.1"/>
    </source>
</evidence>
<dbReference type="Proteomes" id="UP001379533">
    <property type="component" value="Chromosome"/>
</dbReference>
<keyword evidence="2" id="KW-1185">Reference proteome</keyword>
<reference evidence="1 2" key="1">
    <citation type="submission" date="2021-12" db="EMBL/GenBank/DDBJ databases">
        <title>Discovery of the Pendulisporaceae a myxobacterial family with distinct sporulation behavior and unique specialized metabolism.</title>
        <authorList>
            <person name="Garcia R."/>
            <person name="Popoff A."/>
            <person name="Bader C.D."/>
            <person name="Loehr J."/>
            <person name="Walesch S."/>
            <person name="Walt C."/>
            <person name="Boldt J."/>
            <person name="Bunk B."/>
            <person name="Haeckl F.J.F.P.J."/>
            <person name="Gunesch A.P."/>
            <person name="Birkelbach J."/>
            <person name="Nuebel U."/>
            <person name="Pietschmann T."/>
            <person name="Bach T."/>
            <person name="Mueller R."/>
        </authorList>
    </citation>
    <scope>NUCLEOTIDE SEQUENCE [LARGE SCALE GENOMIC DNA]</scope>
    <source>
        <strain evidence="1 2">MSr12523</strain>
    </source>
</reference>
<organism evidence="1 2">
    <name type="scientific">Pendulispora brunnea</name>
    <dbReference type="NCBI Taxonomy" id="2905690"/>
    <lineage>
        <taxon>Bacteria</taxon>
        <taxon>Pseudomonadati</taxon>
        <taxon>Myxococcota</taxon>
        <taxon>Myxococcia</taxon>
        <taxon>Myxococcales</taxon>
        <taxon>Sorangiineae</taxon>
        <taxon>Pendulisporaceae</taxon>
        <taxon>Pendulispora</taxon>
    </lineage>
</organism>
<dbReference type="EMBL" id="CP089982">
    <property type="protein sequence ID" value="WXA90977.1"/>
    <property type="molecule type" value="Genomic_DNA"/>
</dbReference>